<dbReference type="InterPro" id="IPR037675">
    <property type="entry name" value="PIG-O_N"/>
</dbReference>
<dbReference type="OrthoDB" id="272139at2759"/>
<dbReference type="InterPro" id="IPR017850">
    <property type="entry name" value="Alkaline_phosphatase_core_sf"/>
</dbReference>
<feature type="transmembrane region" description="Helical" evidence="12">
    <location>
        <begin position="710"/>
        <end position="731"/>
    </location>
</feature>
<evidence type="ECO:0000256" key="5">
    <source>
        <dbReference type="ARBA" id="ARBA00022679"/>
    </source>
</evidence>
<dbReference type="Pfam" id="PF01663">
    <property type="entry name" value="Phosphodiest"/>
    <property type="match status" value="1"/>
</dbReference>
<feature type="region of interest" description="Disordered" evidence="11">
    <location>
        <begin position="1"/>
        <end position="20"/>
    </location>
</feature>
<dbReference type="InterPro" id="IPR002591">
    <property type="entry name" value="Phosphodiest/P_Trfase"/>
</dbReference>
<evidence type="ECO:0000256" key="11">
    <source>
        <dbReference type="SAM" id="MobiDB-lite"/>
    </source>
</evidence>
<evidence type="ECO:0000256" key="4">
    <source>
        <dbReference type="ARBA" id="ARBA00022502"/>
    </source>
</evidence>
<proteinExistence type="inferred from homology"/>
<dbReference type="CDD" id="cd16023">
    <property type="entry name" value="GPI_EPT_3"/>
    <property type="match status" value="1"/>
</dbReference>
<dbReference type="SUPFAM" id="SSF53649">
    <property type="entry name" value="Alkaline phosphatase-like"/>
    <property type="match status" value="1"/>
</dbReference>
<evidence type="ECO:0000256" key="10">
    <source>
        <dbReference type="ARBA" id="ARBA00023180"/>
    </source>
</evidence>
<protein>
    <submittedName>
        <fullName evidence="13">Mannose-ethanolamine phosphotransferase gpi13</fullName>
    </submittedName>
</protein>
<dbReference type="GO" id="GO:0006506">
    <property type="term" value="P:GPI anchor biosynthetic process"/>
    <property type="evidence" value="ECO:0007669"/>
    <property type="project" value="UniProtKB-KW"/>
</dbReference>
<dbReference type="AlphaFoldDB" id="A0A9W7YEJ3"/>
<gene>
    <name evidence="13" type="primary">GPI13</name>
    <name evidence="13" type="ORF">LPJ61_001628</name>
</gene>
<feature type="transmembrane region" description="Helical" evidence="12">
    <location>
        <begin position="1212"/>
        <end position="1233"/>
    </location>
</feature>
<evidence type="ECO:0000256" key="3">
    <source>
        <dbReference type="ARBA" id="ARBA00008695"/>
    </source>
</evidence>
<comment type="pathway">
    <text evidence="2">Glycolipid biosynthesis; glycosylphosphatidylinositol-anchor biosynthesis.</text>
</comment>
<keyword evidence="5" id="KW-0808">Transferase</keyword>
<dbReference type="PANTHER" id="PTHR23071:SF1">
    <property type="entry name" value="GPI ETHANOLAMINE PHOSPHATE TRANSFERASE 3"/>
    <property type="match status" value="1"/>
</dbReference>
<reference evidence="13" key="1">
    <citation type="submission" date="2022-07" db="EMBL/GenBank/DDBJ databases">
        <title>Phylogenomic reconstructions and comparative analyses of Kickxellomycotina fungi.</title>
        <authorList>
            <person name="Reynolds N.K."/>
            <person name="Stajich J.E."/>
            <person name="Barry K."/>
            <person name="Grigoriev I.V."/>
            <person name="Crous P."/>
            <person name="Smith M.E."/>
        </authorList>
    </citation>
    <scope>NUCLEOTIDE SEQUENCE</scope>
    <source>
        <strain evidence="13">BCRC 34381</strain>
    </source>
</reference>
<feature type="transmembrane region" description="Helical" evidence="12">
    <location>
        <begin position="783"/>
        <end position="803"/>
    </location>
</feature>
<evidence type="ECO:0000256" key="9">
    <source>
        <dbReference type="ARBA" id="ARBA00023136"/>
    </source>
</evidence>
<keyword evidence="14" id="KW-1185">Reference proteome</keyword>
<feature type="transmembrane region" description="Helical" evidence="12">
    <location>
        <begin position="856"/>
        <end position="878"/>
    </location>
</feature>
<keyword evidence="4" id="KW-0337">GPI-anchor biosynthesis</keyword>
<evidence type="ECO:0000256" key="7">
    <source>
        <dbReference type="ARBA" id="ARBA00022824"/>
    </source>
</evidence>
<dbReference type="Gene3D" id="3.40.720.10">
    <property type="entry name" value="Alkaline Phosphatase, subunit A"/>
    <property type="match status" value="1"/>
</dbReference>
<feature type="transmembrane region" description="Helical" evidence="12">
    <location>
        <begin position="1119"/>
        <end position="1147"/>
    </location>
</feature>
<feature type="compositionally biased region" description="Polar residues" evidence="11">
    <location>
        <begin position="1"/>
        <end position="10"/>
    </location>
</feature>
<keyword evidence="7" id="KW-0256">Endoplasmic reticulum</keyword>
<evidence type="ECO:0000256" key="12">
    <source>
        <dbReference type="SAM" id="Phobius"/>
    </source>
</evidence>
<dbReference type="EMBL" id="JANBOI010000149">
    <property type="protein sequence ID" value="KAJ1733309.1"/>
    <property type="molecule type" value="Genomic_DNA"/>
</dbReference>
<evidence type="ECO:0000313" key="13">
    <source>
        <dbReference type="EMBL" id="KAJ1733309.1"/>
    </source>
</evidence>
<comment type="caution">
    <text evidence="13">The sequence shown here is derived from an EMBL/GenBank/DDBJ whole genome shotgun (WGS) entry which is preliminary data.</text>
</comment>
<feature type="transmembrane region" description="Helical" evidence="12">
    <location>
        <begin position="1045"/>
        <end position="1062"/>
    </location>
</feature>
<organism evidence="13 14">
    <name type="scientific">Coemansia biformis</name>
    <dbReference type="NCBI Taxonomy" id="1286918"/>
    <lineage>
        <taxon>Eukaryota</taxon>
        <taxon>Fungi</taxon>
        <taxon>Fungi incertae sedis</taxon>
        <taxon>Zoopagomycota</taxon>
        <taxon>Kickxellomycotina</taxon>
        <taxon>Kickxellomycetes</taxon>
        <taxon>Kickxellales</taxon>
        <taxon>Kickxellaceae</taxon>
        <taxon>Coemansia</taxon>
    </lineage>
</organism>
<sequence length="1253" mass="131861">MDSAASTSELSAPVGGSRNGPKAALAVRGHWALSAMLVAVGAAGLWLFSRGFLLTRMVLPDRSDPSVLPFAGLPAEAVGAASAPCEWYPAKFQRAVVLVVDAMRVDFATWSGELNATFGAGEGQPTGRPPGRLMPYHNRLPAIAALSAARPEQAMFYRFRADPPTTTLQRLKGLTTGQLPTFIDAGSNFAGSAIDEDNWLRALVTPGCGAGRPGRAARGRNIVFLGDDTWTSLFPGELADTRAAEDSGAQRDTPAAAGWARVRPFPSLNVWDLDTVDDGVFSRLPLFLLPPESADQGMGAAQASELRERRQRWRQLVRQPHMWAHADFGNATAAGGMASSRVSAEQLHREWDVIIAHGLGVDHCGHRFGPDHPAISSKLAQMNQAIELIVDAIDRDDTPTALFVFGDHGMDPKGDHGGDSPREVDAGLWIYANTRWHSRDGDGRAARVLEAARELLADTQLGASLDSDLKDAWWRNTHLSDDYRALSGSGLPPAAPTHRSIPQIDLVSTLALALGLPIPFNNLGAVVPEMFAADDGPGAEWGLLRALRLNAAQTLRYIDTYVDRSRSHGFADDALRAWRAAYSRAEASYRELGALTTEGAKARRQQHTRALEERAAAEYFAFLRLVLGSLRQMWAQFDAVLIAAGLGTLALVAAALAMLYLRTRHSTLESIAAGACGMALGSGVAGAVAFRALGTLLVSTGVSHLTPLEATVAGLAVGTAAALVAALASGSQGQPSTRSVRDCIWRTLASPVARLNAVAVVAAVVHALAFLSNSFTFNEDSVVLYAAQTLVLAVAATAAAAALSPAHATQQRSGAVCAVACSAALLVLNRLSSYSTVCREEQLPGCTPTFYGLPSASISTLPLAAANVLMVWLVPYAVSRALRRSHSDKAMVAGLWVNIGMRVSMGMAAAYWVLDALDGQLASRAASGAGPATAAPGSPAAAAAAGGGSDWSELRIVLARMAAGVAVGGGLAAWYASPFCLDIAVAPALPQPAASPAKRGAASATPAPRQTAVILGYGNAFGAAYLVFATVVFCVLYLVQQPMGAIMLSGLLVKIILWAELFDALRDALADTADGALLPAQVTLLALLSFLDYFSTGHQFTLVSIQWNTAFVGMRDMQLVVCGAIVALNTLGSFILAAVCVPLALVWNEPLGSPRLRLAPDSYFARITGAAAAYIAYHALIATSTAAWAAWFRRHLMVWKIFAPRLMFSIPVLLVSAAAVLFAAVGLAAVHILRLGLHVGSARSLVGQAIQTR</sequence>
<keyword evidence="10" id="KW-0325">Glycoprotein</keyword>
<keyword evidence="9 12" id="KW-0472">Membrane</keyword>
<feature type="transmembrane region" description="Helical" evidence="12">
    <location>
        <begin position="1014"/>
        <end position="1038"/>
    </location>
</feature>
<dbReference type="PANTHER" id="PTHR23071">
    <property type="entry name" value="PHOSPHATIDYLINOSITOL GLYCAN"/>
    <property type="match status" value="1"/>
</dbReference>
<keyword evidence="6 12" id="KW-0812">Transmembrane</keyword>
<evidence type="ECO:0000256" key="2">
    <source>
        <dbReference type="ARBA" id="ARBA00004687"/>
    </source>
</evidence>
<evidence type="ECO:0000256" key="1">
    <source>
        <dbReference type="ARBA" id="ARBA00004477"/>
    </source>
</evidence>
<evidence type="ECO:0000313" key="14">
    <source>
        <dbReference type="Proteomes" id="UP001143981"/>
    </source>
</evidence>
<feature type="transmembrane region" description="Helical" evidence="12">
    <location>
        <begin position="815"/>
        <end position="836"/>
    </location>
</feature>
<comment type="similarity">
    <text evidence="3">Belongs to the PIGG/PIGN/PIGO family. PIGO subfamily.</text>
</comment>
<dbReference type="Proteomes" id="UP001143981">
    <property type="component" value="Unassembled WGS sequence"/>
</dbReference>
<feature type="transmembrane region" description="Helical" evidence="12">
    <location>
        <begin position="752"/>
        <end position="771"/>
    </location>
</feature>
<feature type="transmembrane region" description="Helical" evidence="12">
    <location>
        <begin position="890"/>
        <end position="914"/>
    </location>
</feature>
<feature type="transmembrane region" description="Helical" evidence="12">
    <location>
        <begin position="640"/>
        <end position="661"/>
    </location>
</feature>
<comment type="subcellular location">
    <subcellularLocation>
        <location evidence="1">Endoplasmic reticulum membrane</location>
        <topology evidence="1">Multi-pass membrane protein</topology>
    </subcellularLocation>
</comment>
<accession>A0A9W7YEJ3</accession>
<feature type="transmembrane region" description="Helical" evidence="12">
    <location>
        <begin position="1167"/>
        <end position="1191"/>
    </location>
</feature>
<evidence type="ECO:0000256" key="8">
    <source>
        <dbReference type="ARBA" id="ARBA00022989"/>
    </source>
</evidence>
<feature type="transmembrane region" description="Helical" evidence="12">
    <location>
        <begin position="668"/>
        <end position="690"/>
    </location>
</feature>
<dbReference type="GO" id="GO:0005789">
    <property type="term" value="C:endoplasmic reticulum membrane"/>
    <property type="evidence" value="ECO:0007669"/>
    <property type="project" value="UniProtKB-SubCell"/>
</dbReference>
<feature type="transmembrane region" description="Helical" evidence="12">
    <location>
        <begin position="29"/>
        <end position="48"/>
    </location>
</feature>
<dbReference type="InterPro" id="IPR039524">
    <property type="entry name" value="PIGO/GPI13"/>
</dbReference>
<dbReference type="GO" id="GO:0051377">
    <property type="term" value="F:mannose-ethanolamine phosphotransferase activity"/>
    <property type="evidence" value="ECO:0007669"/>
    <property type="project" value="InterPro"/>
</dbReference>
<evidence type="ECO:0000256" key="6">
    <source>
        <dbReference type="ARBA" id="ARBA00022692"/>
    </source>
</evidence>
<keyword evidence="8 12" id="KW-1133">Transmembrane helix</keyword>
<name>A0A9W7YEJ3_9FUNG</name>